<dbReference type="InterPro" id="IPR001663">
    <property type="entry name" value="Rng_hydr_dOase-A"/>
</dbReference>
<keyword evidence="5" id="KW-0560">Oxidoreductase</keyword>
<keyword evidence="6" id="KW-0408">Iron</keyword>
<keyword evidence="7" id="KW-0411">Iron-sulfur</keyword>
<sequence length="464" mass="52333">MRKAKLMSTLTPEQLEQLVDERPKDGVFRVHRSMFLDEDIFELEMRHIFEGNWVFIAHESQIPNRNDFLTTYIGRQPIILTRTASGELSAVLNACAHRGASLERSKCGNKKLFVCPFHAWSFRNDGKVLSCGESETAGYAPGFAKENHNLKRVPRLESYRGFIFGSLNADVPDLLSHLGAARTFIDFIVDQDPKGEIEVLPGVHSYTYDGNWKLQAENGVDGYHVGPIHGNYVETTANRKRIAEGRQVQDVMDVSAFSRFAGGYYAFENGHVLLWNESPNPEVRPAYRHRDQFGEKYGAARAHWMSSCWRNLLLYPNVFLMDQMSSQIRFFRPLAVDKTVVTSLCFAPKNESASDRVARLRQYEDFFNASGMATPDDLAAFNATQSGLSALDAEWSDISRGALNRFEGPDERAEESGFEPQFGGSQLQDEGIYLNQHHKWLDLLKAGLAAELEAESDTEVRAAE</sequence>
<comment type="similarity">
    <text evidence="1">Belongs to the bacterial ring-hydroxylating dioxygenase alpha subunit family.</text>
</comment>
<accession>A0A399R643</accession>
<evidence type="ECO:0000256" key="2">
    <source>
        <dbReference type="ARBA" id="ARBA00022714"/>
    </source>
</evidence>
<dbReference type="Pfam" id="PF00355">
    <property type="entry name" value="Rieske"/>
    <property type="match status" value="1"/>
</dbReference>
<dbReference type="EMBL" id="QWFX01000016">
    <property type="protein sequence ID" value="RIJ26838.1"/>
    <property type="molecule type" value="Genomic_DNA"/>
</dbReference>
<dbReference type="SUPFAM" id="SSF55961">
    <property type="entry name" value="Bet v1-like"/>
    <property type="match status" value="1"/>
</dbReference>
<dbReference type="Gene3D" id="2.102.10.10">
    <property type="entry name" value="Rieske [2Fe-2S] iron-sulphur domain"/>
    <property type="match status" value="1"/>
</dbReference>
<dbReference type="GO" id="GO:0051213">
    <property type="term" value="F:dioxygenase activity"/>
    <property type="evidence" value="ECO:0007669"/>
    <property type="project" value="UniProtKB-KW"/>
</dbReference>
<dbReference type="Gene3D" id="3.90.380.10">
    <property type="entry name" value="Naphthalene 1,2-dioxygenase Alpha Subunit, Chain A, domain 1"/>
    <property type="match status" value="1"/>
</dbReference>
<keyword evidence="3" id="KW-0479">Metal-binding</keyword>
<evidence type="ECO:0000256" key="5">
    <source>
        <dbReference type="ARBA" id="ARBA00023002"/>
    </source>
</evidence>
<dbReference type="Pfam" id="PF00848">
    <property type="entry name" value="Ring_hydroxyl_A"/>
    <property type="match status" value="1"/>
</dbReference>
<evidence type="ECO:0000256" key="1">
    <source>
        <dbReference type="ARBA" id="ARBA00008751"/>
    </source>
</evidence>
<dbReference type="SUPFAM" id="SSF50022">
    <property type="entry name" value="ISP domain"/>
    <property type="match status" value="1"/>
</dbReference>
<dbReference type="PANTHER" id="PTHR43756:SF1">
    <property type="entry name" value="3-PHENYLPROPIONATE_CINNAMIC ACID DIOXYGENASE SUBUNIT ALPHA"/>
    <property type="match status" value="1"/>
</dbReference>
<keyword evidence="11" id="KW-1185">Reference proteome</keyword>
<dbReference type="GO" id="GO:0005506">
    <property type="term" value="F:iron ion binding"/>
    <property type="evidence" value="ECO:0007669"/>
    <property type="project" value="InterPro"/>
</dbReference>
<organism evidence="10 11">
    <name type="scientific">Henriciella mobilis</name>
    <dbReference type="NCBI Taxonomy" id="2305467"/>
    <lineage>
        <taxon>Bacteria</taxon>
        <taxon>Pseudomonadati</taxon>
        <taxon>Pseudomonadota</taxon>
        <taxon>Alphaproteobacteria</taxon>
        <taxon>Hyphomonadales</taxon>
        <taxon>Hyphomonadaceae</taxon>
        <taxon>Henriciella</taxon>
    </lineage>
</organism>
<evidence type="ECO:0000313" key="11">
    <source>
        <dbReference type="Proteomes" id="UP000266385"/>
    </source>
</evidence>
<dbReference type="RefSeq" id="WP_119377731.1">
    <property type="nucleotide sequence ID" value="NZ_QWFX01000016.1"/>
</dbReference>
<feature type="domain" description="Rieske" evidence="9">
    <location>
        <begin position="53"/>
        <end position="126"/>
    </location>
</feature>
<name>A0A399R643_9PROT</name>
<dbReference type="InterPro" id="IPR015881">
    <property type="entry name" value="ARHD_Rieske_2Fe_2S"/>
</dbReference>
<dbReference type="AlphaFoldDB" id="A0A399R643"/>
<dbReference type="PANTHER" id="PTHR43756">
    <property type="entry name" value="CHOLINE MONOOXYGENASE, CHLOROPLASTIC"/>
    <property type="match status" value="1"/>
</dbReference>
<protein>
    <submittedName>
        <fullName evidence="10">Benzoate 1,2-dioxygenase large subunit</fullName>
    </submittedName>
</protein>
<dbReference type="InterPro" id="IPR017941">
    <property type="entry name" value="Rieske_2Fe-2S"/>
</dbReference>
<evidence type="ECO:0000259" key="9">
    <source>
        <dbReference type="PROSITE" id="PS51296"/>
    </source>
</evidence>
<gene>
    <name evidence="10" type="ORF">D1223_18035</name>
</gene>
<dbReference type="PRINTS" id="PR00090">
    <property type="entry name" value="RNGDIOXGNASE"/>
</dbReference>
<evidence type="ECO:0000256" key="4">
    <source>
        <dbReference type="ARBA" id="ARBA00022964"/>
    </source>
</evidence>
<evidence type="ECO:0000313" key="10">
    <source>
        <dbReference type="EMBL" id="RIJ26838.1"/>
    </source>
</evidence>
<dbReference type="CDD" id="cd08879">
    <property type="entry name" value="RHO_alpha_C_AntDO-like"/>
    <property type="match status" value="1"/>
</dbReference>
<keyword evidence="4 10" id="KW-0223">Dioxygenase</keyword>
<dbReference type="GO" id="GO:0051537">
    <property type="term" value="F:2 iron, 2 sulfur cluster binding"/>
    <property type="evidence" value="ECO:0007669"/>
    <property type="project" value="UniProtKB-KW"/>
</dbReference>
<dbReference type="OrthoDB" id="7456916at2"/>
<evidence type="ECO:0000256" key="3">
    <source>
        <dbReference type="ARBA" id="ARBA00022723"/>
    </source>
</evidence>
<dbReference type="PROSITE" id="PS51296">
    <property type="entry name" value="RIESKE"/>
    <property type="match status" value="1"/>
</dbReference>
<dbReference type="PROSITE" id="PS00570">
    <property type="entry name" value="RING_HYDROXYL_ALPHA"/>
    <property type="match status" value="1"/>
</dbReference>
<reference evidence="10 11" key="1">
    <citation type="submission" date="2018-08" db="EMBL/GenBank/DDBJ databases">
        <title>Henriciella mobilis sp. nov., isolated from seawater.</title>
        <authorList>
            <person name="Cheng H."/>
            <person name="Wu Y.-H."/>
            <person name="Xu X.-W."/>
            <person name="Guo L.-L."/>
        </authorList>
    </citation>
    <scope>NUCLEOTIDE SEQUENCE [LARGE SCALE GENOMIC DNA]</scope>
    <source>
        <strain evidence="10 11">JN25</strain>
    </source>
</reference>
<evidence type="ECO:0000256" key="6">
    <source>
        <dbReference type="ARBA" id="ARBA00023004"/>
    </source>
</evidence>
<dbReference type="InterPro" id="IPR015879">
    <property type="entry name" value="Ring_hydroxy_dOase_asu_C_dom"/>
</dbReference>
<dbReference type="Proteomes" id="UP000266385">
    <property type="component" value="Unassembled WGS sequence"/>
</dbReference>
<keyword evidence="8" id="KW-0520">NAD</keyword>
<keyword evidence="2" id="KW-0001">2Fe-2S</keyword>
<comment type="caution">
    <text evidence="10">The sequence shown here is derived from an EMBL/GenBank/DDBJ whole genome shotgun (WGS) entry which is preliminary data.</text>
</comment>
<dbReference type="InterPro" id="IPR036922">
    <property type="entry name" value="Rieske_2Fe-2S_sf"/>
</dbReference>
<evidence type="ECO:0000256" key="7">
    <source>
        <dbReference type="ARBA" id="ARBA00023014"/>
    </source>
</evidence>
<evidence type="ECO:0000256" key="8">
    <source>
        <dbReference type="ARBA" id="ARBA00023027"/>
    </source>
</evidence>
<proteinExistence type="inferred from homology"/>